<dbReference type="OrthoDB" id="3641682at2759"/>
<reference evidence="2 3" key="1">
    <citation type="submission" date="2016-03" db="EMBL/GenBank/DDBJ databases">
        <authorList>
            <person name="Ploux O."/>
        </authorList>
    </citation>
    <scope>NUCLEOTIDE SEQUENCE [LARGE SCALE GENOMIC DNA]</scope>
    <source>
        <strain evidence="2 3">URUG2</strain>
    </source>
</reference>
<dbReference type="AlphaFoldDB" id="A0A2D3V625"/>
<dbReference type="EMBL" id="FJUY01000010">
    <property type="protein sequence ID" value="CZT20890.1"/>
    <property type="molecule type" value="Genomic_DNA"/>
</dbReference>
<dbReference type="RefSeq" id="XP_023627779.1">
    <property type="nucleotide sequence ID" value="XM_023772011.1"/>
</dbReference>
<keyword evidence="3" id="KW-1185">Reference proteome</keyword>
<feature type="signal peptide" evidence="1">
    <location>
        <begin position="1"/>
        <end position="21"/>
    </location>
</feature>
<sequence>MFFATPLIAAFFAMAGFSANASPLATVPVPTDIVLDTKWHKATASDVAVMAANGSFWSTEEGHPMSLPLDTHALDKRQSGVYRTNSYRVGDGNPHQNPFQQQVTQTLKCGPGGGCSVSISKTHSVSWTASANAAYGWISGGFSVSESYSTGRTYTCNGNAGGDVCIWYSYGVTAYTVASTNCYYFNGRPSMCRNLGNRILYSPNKCQQGSPYCVRGSACRSENQGYYVKDNAPAGGPPC</sequence>
<accession>A0A2D3V625</accession>
<evidence type="ECO:0008006" key="4">
    <source>
        <dbReference type="Google" id="ProtNLM"/>
    </source>
</evidence>
<dbReference type="Proteomes" id="UP000225277">
    <property type="component" value="Unassembled WGS sequence"/>
</dbReference>
<evidence type="ECO:0000313" key="3">
    <source>
        <dbReference type="Proteomes" id="UP000225277"/>
    </source>
</evidence>
<evidence type="ECO:0000313" key="2">
    <source>
        <dbReference type="EMBL" id="CZT20890.1"/>
    </source>
</evidence>
<feature type="chain" id="PRO_5013911331" description="Ig-like domain-containing protein" evidence="1">
    <location>
        <begin position="22"/>
        <end position="239"/>
    </location>
</feature>
<organism evidence="2 3">
    <name type="scientific">Ramularia collo-cygni</name>
    <dbReference type="NCBI Taxonomy" id="112498"/>
    <lineage>
        <taxon>Eukaryota</taxon>
        <taxon>Fungi</taxon>
        <taxon>Dikarya</taxon>
        <taxon>Ascomycota</taxon>
        <taxon>Pezizomycotina</taxon>
        <taxon>Dothideomycetes</taxon>
        <taxon>Dothideomycetidae</taxon>
        <taxon>Mycosphaerellales</taxon>
        <taxon>Mycosphaerellaceae</taxon>
        <taxon>Ramularia</taxon>
    </lineage>
</organism>
<proteinExistence type="predicted"/>
<gene>
    <name evidence="2" type="ORF">RCC_06750</name>
</gene>
<protein>
    <recommendedName>
        <fullName evidence="4">Ig-like domain-containing protein</fullName>
    </recommendedName>
</protein>
<keyword evidence="1" id="KW-0732">Signal</keyword>
<name>A0A2D3V625_9PEZI</name>
<dbReference type="GeneID" id="35601880"/>
<evidence type="ECO:0000256" key="1">
    <source>
        <dbReference type="SAM" id="SignalP"/>
    </source>
</evidence>